<protein>
    <submittedName>
        <fullName evidence="2">Uncharacterized protein</fullName>
    </submittedName>
</protein>
<reference evidence="2" key="1">
    <citation type="submission" date="2021-09" db="EMBL/GenBank/DDBJ databases">
        <authorList>
            <consortium name="AG Swart"/>
            <person name="Singh M."/>
            <person name="Singh A."/>
            <person name="Seah K."/>
            <person name="Emmerich C."/>
        </authorList>
    </citation>
    <scope>NUCLEOTIDE SEQUENCE</scope>
    <source>
        <strain evidence="2">ATCC30299</strain>
    </source>
</reference>
<evidence type="ECO:0000313" key="2">
    <source>
        <dbReference type="EMBL" id="CAG9317314.1"/>
    </source>
</evidence>
<dbReference type="AlphaFoldDB" id="A0AAU9ITG6"/>
<proteinExistence type="predicted"/>
<evidence type="ECO:0000313" key="3">
    <source>
        <dbReference type="Proteomes" id="UP001162131"/>
    </source>
</evidence>
<name>A0AAU9ITG6_9CILI</name>
<dbReference type="Proteomes" id="UP001162131">
    <property type="component" value="Unassembled WGS sequence"/>
</dbReference>
<feature type="region of interest" description="Disordered" evidence="1">
    <location>
        <begin position="169"/>
        <end position="190"/>
    </location>
</feature>
<feature type="compositionally biased region" description="Basic residues" evidence="1">
    <location>
        <begin position="171"/>
        <end position="180"/>
    </location>
</feature>
<comment type="caution">
    <text evidence="2">The sequence shown here is derived from an EMBL/GenBank/DDBJ whole genome shotgun (WGS) entry which is preliminary data.</text>
</comment>
<feature type="region of interest" description="Disordered" evidence="1">
    <location>
        <begin position="237"/>
        <end position="256"/>
    </location>
</feature>
<gene>
    <name evidence="2" type="ORF">BSTOLATCC_MIC18566</name>
</gene>
<dbReference type="EMBL" id="CAJZBQ010000018">
    <property type="protein sequence ID" value="CAG9317314.1"/>
    <property type="molecule type" value="Genomic_DNA"/>
</dbReference>
<keyword evidence="3" id="KW-1185">Reference proteome</keyword>
<accession>A0AAU9ITG6</accession>
<sequence length="277" mass="31800">MDVRCIIPVNTLQEINFQKYRLFKINLRNQLAANSSKRLKHRSIHTSVSFGEQTSFEKSEEKPPQKHVEIKTHNIEKRDSIDINGTSSQDTDRINLSQLLSKEYDLFTKEYEKPDRKKISPKYREIVEKITPVKYMRRKCAFNGSRLRGQNSPIDTNISIVGRPLSCALGKRNKNQKRPKSSLDFTPGLKKSKNENIGELSSKSFIGWECLGSRPGTCSPDIQIPFKISTDKSNRNASKDLFNFKPKSKRENHNSSYSFSQVAHNISKYGSSRKTLI</sequence>
<organism evidence="2 3">
    <name type="scientific">Blepharisma stoltei</name>
    <dbReference type="NCBI Taxonomy" id="1481888"/>
    <lineage>
        <taxon>Eukaryota</taxon>
        <taxon>Sar</taxon>
        <taxon>Alveolata</taxon>
        <taxon>Ciliophora</taxon>
        <taxon>Postciliodesmatophora</taxon>
        <taxon>Heterotrichea</taxon>
        <taxon>Heterotrichida</taxon>
        <taxon>Blepharismidae</taxon>
        <taxon>Blepharisma</taxon>
    </lineage>
</organism>
<evidence type="ECO:0000256" key="1">
    <source>
        <dbReference type="SAM" id="MobiDB-lite"/>
    </source>
</evidence>